<accession>A0A5E4BJ15</accession>
<protein>
    <submittedName>
        <fullName evidence="2">Uncharacterized protein</fullName>
    </submittedName>
</protein>
<dbReference type="EMBL" id="CABDUW010000466">
    <property type="protein sequence ID" value="VTJ69558.1"/>
    <property type="molecule type" value="Genomic_DNA"/>
</dbReference>
<organism evidence="2 3">
    <name type="scientific">Marmota monax</name>
    <name type="common">Woodchuck</name>
    <dbReference type="NCBI Taxonomy" id="9995"/>
    <lineage>
        <taxon>Eukaryota</taxon>
        <taxon>Metazoa</taxon>
        <taxon>Chordata</taxon>
        <taxon>Craniata</taxon>
        <taxon>Vertebrata</taxon>
        <taxon>Euteleostomi</taxon>
        <taxon>Mammalia</taxon>
        <taxon>Eutheria</taxon>
        <taxon>Euarchontoglires</taxon>
        <taxon>Glires</taxon>
        <taxon>Rodentia</taxon>
        <taxon>Sciuromorpha</taxon>
        <taxon>Sciuridae</taxon>
        <taxon>Xerinae</taxon>
        <taxon>Marmotini</taxon>
        <taxon>Marmota</taxon>
    </lineage>
</organism>
<gene>
    <name evidence="2" type="ORF">MONAX_5E021605</name>
</gene>
<keyword evidence="3" id="KW-1185">Reference proteome</keyword>
<dbReference type="AlphaFoldDB" id="A0A5E4BJ15"/>
<reference evidence="2" key="1">
    <citation type="submission" date="2019-04" db="EMBL/GenBank/DDBJ databases">
        <authorList>
            <person name="Alioto T."/>
            <person name="Alioto T."/>
        </authorList>
    </citation>
    <scope>NUCLEOTIDE SEQUENCE [LARGE SCALE GENOMIC DNA]</scope>
</reference>
<feature type="region of interest" description="Disordered" evidence="1">
    <location>
        <begin position="52"/>
        <end position="121"/>
    </location>
</feature>
<evidence type="ECO:0000256" key="1">
    <source>
        <dbReference type="SAM" id="MobiDB-lite"/>
    </source>
</evidence>
<name>A0A5E4BJ15_MARMO</name>
<comment type="caution">
    <text evidence="2">The sequence shown here is derived from an EMBL/GenBank/DDBJ whole genome shotgun (WGS) entry which is preliminary data.</text>
</comment>
<evidence type="ECO:0000313" key="2">
    <source>
        <dbReference type="EMBL" id="VTJ69558.1"/>
    </source>
</evidence>
<evidence type="ECO:0000313" key="3">
    <source>
        <dbReference type="Proteomes" id="UP000335636"/>
    </source>
</evidence>
<proteinExistence type="predicted"/>
<sequence length="121" mass="12960">MGLVHQRLQPVLLRIEGCHLQGQDPKHATCPSVRHTSGVWKAGARRLVVPTLAGSGLKSPGCSATSPLKHGDNPAQQQQQQHSDKQQPNKHHSSTAAELARRVRSPGHEPVGQEPSISPGD</sequence>
<dbReference type="Proteomes" id="UP000335636">
    <property type="component" value="Unassembled WGS sequence"/>
</dbReference>